<dbReference type="AlphaFoldDB" id="A0AAV9PA47"/>
<keyword evidence="2" id="KW-1185">Reference proteome</keyword>
<proteinExistence type="predicted"/>
<accession>A0AAV9PA47</accession>
<evidence type="ECO:0000313" key="2">
    <source>
        <dbReference type="Proteomes" id="UP001337655"/>
    </source>
</evidence>
<organism evidence="1 2">
    <name type="scientific">Saxophila tyrrhenica</name>
    <dbReference type="NCBI Taxonomy" id="1690608"/>
    <lineage>
        <taxon>Eukaryota</taxon>
        <taxon>Fungi</taxon>
        <taxon>Dikarya</taxon>
        <taxon>Ascomycota</taxon>
        <taxon>Pezizomycotina</taxon>
        <taxon>Dothideomycetes</taxon>
        <taxon>Dothideomycetidae</taxon>
        <taxon>Mycosphaerellales</taxon>
        <taxon>Extremaceae</taxon>
        <taxon>Saxophila</taxon>
    </lineage>
</organism>
<name>A0AAV9PA47_9PEZI</name>
<dbReference type="RefSeq" id="XP_064659234.1">
    <property type="nucleotide sequence ID" value="XM_064803109.1"/>
</dbReference>
<sequence>MSSSIESTDTAIGNSVTKVFGITELLEQVLVKVDFKTLLLSQRVNHMFEQVIKGSKMLQKKLCFLPVDSFEEALALGFAEEGGVLLRLDSFDDLVSSGHVCVQPSFLNSHLFHIVDRWQPERLWNFPKNGFKLRAAPIAGANKSISTVQKSAERTLLAQPPTNNHFHKLEIRSSAYWQPGPFDVDLTMDLGMGDVAKRIGYVNYQTAIQAPNSQDPFRGYLKAARDFMRFKGESEGIDSSLPWFPIA</sequence>
<comment type="caution">
    <text evidence="1">The sequence shown here is derived from an EMBL/GenBank/DDBJ whole genome shotgun (WGS) entry which is preliminary data.</text>
</comment>
<evidence type="ECO:0000313" key="1">
    <source>
        <dbReference type="EMBL" id="KAK5169888.1"/>
    </source>
</evidence>
<gene>
    <name evidence="1" type="ORF">LTR77_005866</name>
</gene>
<dbReference type="GeneID" id="89927207"/>
<dbReference type="EMBL" id="JAVRRT010000008">
    <property type="protein sequence ID" value="KAK5169888.1"/>
    <property type="molecule type" value="Genomic_DNA"/>
</dbReference>
<reference evidence="1 2" key="1">
    <citation type="submission" date="2023-08" db="EMBL/GenBank/DDBJ databases">
        <title>Black Yeasts Isolated from many extreme environments.</title>
        <authorList>
            <person name="Coleine C."/>
            <person name="Stajich J.E."/>
            <person name="Selbmann L."/>
        </authorList>
    </citation>
    <scope>NUCLEOTIDE SEQUENCE [LARGE SCALE GENOMIC DNA]</scope>
    <source>
        <strain evidence="1 2">CCFEE 5935</strain>
    </source>
</reference>
<protein>
    <submittedName>
        <fullName evidence="1">Uncharacterized protein</fullName>
    </submittedName>
</protein>
<dbReference type="Proteomes" id="UP001337655">
    <property type="component" value="Unassembled WGS sequence"/>
</dbReference>